<evidence type="ECO:0000256" key="7">
    <source>
        <dbReference type="HAMAP-Rule" id="MF_01405"/>
    </source>
</evidence>
<comment type="caution">
    <text evidence="7">Lacks conserved residue(s) required for the propagation of feature annotation.</text>
</comment>
<evidence type="ECO:0000256" key="6">
    <source>
        <dbReference type="ARBA" id="ARBA00023080"/>
    </source>
</evidence>
<dbReference type="PANTHER" id="PTHR11067:SF9">
    <property type="entry name" value="INOSINE TRIPHOSPHATE PYROPHOSPHATASE"/>
    <property type="match status" value="1"/>
</dbReference>
<gene>
    <name evidence="9" type="ORF">HPS56_00420</name>
</gene>
<evidence type="ECO:0000313" key="9">
    <source>
        <dbReference type="EMBL" id="NPD90836.1"/>
    </source>
</evidence>
<keyword evidence="3 7" id="KW-0547">Nucleotide-binding</keyword>
<feature type="binding site" evidence="7">
    <location>
        <begin position="7"/>
        <end position="12"/>
    </location>
    <ligand>
        <name>substrate</name>
    </ligand>
</feature>
<proteinExistence type="inferred from homology"/>
<keyword evidence="4 7" id="KW-0378">Hydrolase</keyword>
<dbReference type="CDD" id="cd00515">
    <property type="entry name" value="HAM1"/>
    <property type="match status" value="1"/>
</dbReference>
<feature type="binding site" evidence="7">
    <location>
        <position position="185"/>
    </location>
    <ligand>
        <name>substrate</name>
    </ligand>
</feature>
<comment type="subunit">
    <text evidence="7">Homodimer.</text>
</comment>
<comment type="catalytic activity">
    <reaction evidence="7">
        <text>ITP + H2O = IMP + diphosphate + H(+)</text>
        <dbReference type="Rhea" id="RHEA:29399"/>
        <dbReference type="ChEBI" id="CHEBI:15377"/>
        <dbReference type="ChEBI" id="CHEBI:15378"/>
        <dbReference type="ChEBI" id="CHEBI:33019"/>
        <dbReference type="ChEBI" id="CHEBI:58053"/>
        <dbReference type="ChEBI" id="CHEBI:61402"/>
        <dbReference type="EC" id="3.6.1.66"/>
    </reaction>
</comment>
<dbReference type="Pfam" id="PF01725">
    <property type="entry name" value="Ham1p_like"/>
    <property type="match status" value="1"/>
</dbReference>
<evidence type="ECO:0000256" key="8">
    <source>
        <dbReference type="RuleBase" id="RU003781"/>
    </source>
</evidence>
<sequence length="204" mass="22479">MRIVFATNNKNKLSEIRSILGNKAEVLSLSDIGCHADIPETGLTLEENAMQKAEYIYNNYNMSVFADDTGLETDALNGAPGVYSARYAGGEGHDSEANMTKLLNELAGTENRKARFRTVIALILKKEDAPAMVPHGQATLTKEFEGIVNGNIINERRGVEGFGYDPVFEPEGYNMTFAELGMEIKNTISHRARAVKKLTEFLSQ</sequence>
<dbReference type="InterPro" id="IPR020922">
    <property type="entry name" value="dITP/XTP_pyrophosphatase"/>
</dbReference>
<keyword evidence="5 7" id="KW-0460">Magnesium</keyword>
<organism evidence="9 10">
    <name type="scientific">Xylanibacter muris</name>
    <dbReference type="NCBI Taxonomy" id="2736290"/>
    <lineage>
        <taxon>Bacteria</taxon>
        <taxon>Pseudomonadati</taxon>
        <taxon>Bacteroidota</taxon>
        <taxon>Bacteroidia</taxon>
        <taxon>Bacteroidales</taxon>
        <taxon>Prevotellaceae</taxon>
        <taxon>Xylanibacter</taxon>
    </lineage>
</organism>
<comment type="cofactor">
    <cofactor evidence="7">
        <name>Mg(2+)</name>
        <dbReference type="ChEBI" id="CHEBI:18420"/>
    </cofactor>
    <text evidence="7">Binds 1 Mg(2+) ion per subunit.</text>
</comment>
<accession>A0ABX2ALM1</accession>
<protein>
    <recommendedName>
        <fullName evidence="7">dITP/XTP pyrophosphatase</fullName>
        <ecNumber evidence="7">3.6.1.66</ecNumber>
    </recommendedName>
    <alternativeName>
        <fullName evidence="7">Non-canonical purine NTP pyrophosphatase</fullName>
    </alternativeName>
    <alternativeName>
        <fullName evidence="7">Non-standard purine NTP pyrophosphatase</fullName>
    </alternativeName>
    <alternativeName>
        <fullName evidence="7">Nucleoside-triphosphate diphosphatase</fullName>
    </alternativeName>
    <alternativeName>
        <fullName evidence="7">Nucleoside-triphosphate pyrophosphatase</fullName>
        <shortName evidence="7">NTPase</shortName>
    </alternativeName>
</protein>
<keyword evidence="6 7" id="KW-0546">Nucleotide metabolism</keyword>
<reference evidence="9 10" key="1">
    <citation type="submission" date="2020-05" db="EMBL/GenBank/DDBJ databases">
        <title>Distinct polysaccharide utilization as determinants for interspecies competition between intestinal Prevotella spp.</title>
        <authorList>
            <person name="Galvez E.J.C."/>
            <person name="Iljazovic A."/>
            <person name="Strowig T."/>
        </authorList>
    </citation>
    <scope>NUCLEOTIDE SEQUENCE [LARGE SCALE GENOMIC DNA]</scope>
    <source>
        <strain evidence="9 10">PMUR</strain>
    </source>
</reference>
<comment type="catalytic activity">
    <reaction evidence="7">
        <text>dITP + H2O = dIMP + diphosphate + H(+)</text>
        <dbReference type="Rhea" id="RHEA:28342"/>
        <dbReference type="ChEBI" id="CHEBI:15377"/>
        <dbReference type="ChEBI" id="CHEBI:15378"/>
        <dbReference type="ChEBI" id="CHEBI:33019"/>
        <dbReference type="ChEBI" id="CHEBI:61194"/>
        <dbReference type="ChEBI" id="CHEBI:61382"/>
        <dbReference type="EC" id="3.6.1.66"/>
    </reaction>
</comment>
<dbReference type="HAMAP" id="MF_01405">
    <property type="entry name" value="Non_canon_purine_NTPase"/>
    <property type="match status" value="1"/>
</dbReference>
<keyword evidence="2 7" id="KW-0479">Metal-binding</keyword>
<name>A0ABX2ALM1_9BACT</name>
<feature type="binding site" evidence="7">
    <location>
        <position position="68"/>
    </location>
    <ligand>
        <name>Mg(2+)</name>
        <dbReference type="ChEBI" id="CHEBI:18420"/>
    </ligand>
</feature>
<evidence type="ECO:0000256" key="5">
    <source>
        <dbReference type="ARBA" id="ARBA00022842"/>
    </source>
</evidence>
<evidence type="ECO:0000313" key="10">
    <source>
        <dbReference type="Proteomes" id="UP000714420"/>
    </source>
</evidence>
<dbReference type="Gene3D" id="3.90.950.10">
    <property type="match status" value="1"/>
</dbReference>
<dbReference type="NCBIfam" id="TIGR00042">
    <property type="entry name" value="RdgB/HAM1 family non-canonical purine NTP pyrophosphatase"/>
    <property type="match status" value="1"/>
</dbReference>
<dbReference type="Proteomes" id="UP000714420">
    <property type="component" value="Unassembled WGS sequence"/>
</dbReference>
<keyword evidence="10" id="KW-1185">Reference proteome</keyword>
<comment type="similarity">
    <text evidence="1 7 8">Belongs to the HAM1 NTPase family.</text>
</comment>
<feature type="binding site" evidence="7">
    <location>
        <begin position="190"/>
        <end position="191"/>
    </location>
    <ligand>
        <name>substrate</name>
    </ligand>
</feature>
<dbReference type="InterPro" id="IPR029001">
    <property type="entry name" value="ITPase-like_fam"/>
</dbReference>
<dbReference type="EC" id="3.6.1.66" evidence="7"/>
<evidence type="ECO:0000256" key="4">
    <source>
        <dbReference type="ARBA" id="ARBA00022801"/>
    </source>
</evidence>
<comment type="caution">
    <text evidence="9">The sequence shown here is derived from an EMBL/GenBank/DDBJ whole genome shotgun (WGS) entry which is preliminary data.</text>
</comment>
<dbReference type="PANTHER" id="PTHR11067">
    <property type="entry name" value="INOSINE TRIPHOSPHATE PYROPHOSPHATASE/HAM1 PROTEIN"/>
    <property type="match status" value="1"/>
</dbReference>
<evidence type="ECO:0000256" key="2">
    <source>
        <dbReference type="ARBA" id="ARBA00022723"/>
    </source>
</evidence>
<feature type="binding site" evidence="7">
    <location>
        <position position="69"/>
    </location>
    <ligand>
        <name>substrate</name>
    </ligand>
</feature>
<evidence type="ECO:0000256" key="1">
    <source>
        <dbReference type="ARBA" id="ARBA00008023"/>
    </source>
</evidence>
<comment type="catalytic activity">
    <reaction evidence="7">
        <text>XTP + H2O = XMP + diphosphate + H(+)</text>
        <dbReference type="Rhea" id="RHEA:28610"/>
        <dbReference type="ChEBI" id="CHEBI:15377"/>
        <dbReference type="ChEBI" id="CHEBI:15378"/>
        <dbReference type="ChEBI" id="CHEBI:33019"/>
        <dbReference type="ChEBI" id="CHEBI:57464"/>
        <dbReference type="ChEBI" id="CHEBI:61314"/>
        <dbReference type="EC" id="3.6.1.66"/>
    </reaction>
</comment>
<dbReference type="SUPFAM" id="SSF52972">
    <property type="entry name" value="ITPase-like"/>
    <property type="match status" value="1"/>
</dbReference>
<evidence type="ECO:0000256" key="3">
    <source>
        <dbReference type="ARBA" id="ARBA00022741"/>
    </source>
</evidence>
<feature type="active site" description="Proton acceptor" evidence="7">
    <location>
        <position position="68"/>
    </location>
</feature>
<dbReference type="InterPro" id="IPR002637">
    <property type="entry name" value="RdgB/HAM1"/>
</dbReference>
<comment type="function">
    <text evidence="7">Pyrophosphatase that catalyzes the hydrolysis of nucleoside triphosphates to their monophosphate derivatives, with a high preference for the non-canonical purine nucleotides XTP (xanthosine triphosphate), dITP (deoxyinosine triphosphate) and ITP. Seems to function as a house-cleaning enzyme that removes non-canonical purine nucleotides from the nucleotide pool, thus preventing their incorporation into DNA/RNA and avoiding chromosomal lesions.</text>
</comment>
<feature type="binding site" evidence="7">
    <location>
        <begin position="162"/>
        <end position="165"/>
    </location>
    <ligand>
        <name>substrate</name>
    </ligand>
</feature>
<dbReference type="NCBIfam" id="NF011398">
    <property type="entry name" value="PRK14823.1"/>
    <property type="match status" value="1"/>
</dbReference>
<dbReference type="EMBL" id="JABKKF010000001">
    <property type="protein sequence ID" value="NPD90836.1"/>
    <property type="molecule type" value="Genomic_DNA"/>
</dbReference>